<protein>
    <recommendedName>
        <fullName evidence="7">Endolytic murein transglycosylase</fullName>
        <ecNumber evidence="7">4.2.2.29</ecNumber>
    </recommendedName>
    <alternativeName>
        <fullName evidence="7">Peptidoglycan lytic transglycosylase</fullName>
    </alternativeName>
    <alternativeName>
        <fullName evidence="7">Peptidoglycan polymerization terminase</fullName>
    </alternativeName>
</protein>
<keyword evidence="2 7" id="KW-0812">Transmembrane</keyword>
<dbReference type="HAMAP" id="MF_02065">
    <property type="entry name" value="MltG"/>
    <property type="match status" value="1"/>
</dbReference>
<evidence type="ECO:0000256" key="3">
    <source>
        <dbReference type="ARBA" id="ARBA00022989"/>
    </source>
</evidence>
<dbReference type="Gene3D" id="3.30.1490.480">
    <property type="entry name" value="Endolytic murein transglycosylase"/>
    <property type="match status" value="1"/>
</dbReference>
<reference evidence="9" key="1">
    <citation type="journal article" date="2019" name="Int. J. Syst. Evol. Microbiol.">
        <title>The Global Catalogue of Microorganisms (GCM) 10K type strain sequencing project: providing services to taxonomists for standard genome sequencing and annotation.</title>
        <authorList>
            <consortium name="The Broad Institute Genomics Platform"/>
            <consortium name="The Broad Institute Genome Sequencing Center for Infectious Disease"/>
            <person name="Wu L."/>
            <person name="Ma J."/>
        </authorList>
    </citation>
    <scope>NUCLEOTIDE SEQUENCE [LARGE SCALE GENOMIC DNA]</scope>
    <source>
        <strain evidence="9">KACC 12597</strain>
    </source>
</reference>
<name>A0ABW4Y4K5_9GAMM</name>
<evidence type="ECO:0000256" key="1">
    <source>
        <dbReference type="ARBA" id="ARBA00022475"/>
    </source>
</evidence>
<comment type="function">
    <text evidence="7">Functions as a peptidoglycan terminase that cleaves nascent peptidoglycan strands endolytically to terminate their elongation.</text>
</comment>
<dbReference type="CDD" id="cd08010">
    <property type="entry name" value="MltG_like"/>
    <property type="match status" value="1"/>
</dbReference>
<evidence type="ECO:0000256" key="2">
    <source>
        <dbReference type="ARBA" id="ARBA00022692"/>
    </source>
</evidence>
<dbReference type="PANTHER" id="PTHR30518">
    <property type="entry name" value="ENDOLYTIC MUREIN TRANSGLYCOSYLASE"/>
    <property type="match status" value="1"/>
</dbReference>
<dbReference type="Pfam" id="PF02618">
    <property type="entry name" value="YceG"/>
    <property type="match status" value="1"/>
</dbReference>
<evidence type="ECO:0000256" key="4">
    <source>
        <dbReference type="ARBA" id="ARBA00023136"/>
    </source>
</evidence>
<accession>A0ABW4Y4K5</accession>
<dbReference type="Gene3D" id="3.30.160.60">
    <property type="entry name" value="Classic Zinc Finger"/>
    <property type="match status" value="1"/>
</dbReference>
<keyword evidence="7" id="KW-0997">Cell inner membrane</keyword>
<dbReference type="Proteomes" id="UP001597337">
    <property type="component" value="Unassembled WGS sequence"/>
</dbReference>
<evidence type="ECO:0000256" key="7">
    <source>
        <dbReference type="HAMAP-Rule" id="MF_02065"/>
    </source>
</evidence>
<comment type="caution">
    <text evidence="8">The sequence shown here is derived from an EMBL/GenBank/DDBJ whole genome shotgun (WGS) entry which is preliminary data.</text>
</comment>
<proteinExistence type="inferred from homology"/>
<keyword evidence="3 7" id="KW-1133">Transmembrane helix</keyword>
<gene>
    <name evidence="7 8" type="primary">mltG</name>
    <name evidence="8" type="ORF">ACFSJC_03505</name>
</gene>
<feature type="site" description="Important for catalytic activity" evidence="7">
    <location>
        <position position="218"/>
    </location>
</feature>
<comment type="catalytic activity">
    <reaction evidence="7">
        <text>a peptidoglycan chain = a peptidoglycan chain with N-acetyl-1,6-anhydromuramyl-[peptide] at the reducing end + a peptidoglycan chain with N-acetylglucosamine at the non-reducing end.</text>
        <dbReference type="EC" id="4.2.2.29"/>
    </reaction>
</comment>
<dbReference type="PANTHER" id="PTHR30518:SF2">
    <property type="entry name" value="ENDOLYTIC MUREIN TRANSGLYCOSYLASE"/>
    <property type="match status" value="1"/>
</dbReference>
<evidence type="ECO:0000256" key="5">
    <source>
        <dbReference type="ARBA" id="ARBA00023239"/>
    </source>
</evidence>
<keyword evidence="4 7" id="KW-0472">Membrane</keyword>
<dbReference type="RefSeq" id="WP_386023286.1">
    <property type="nucleotide sequence ID" value="NZ_JBHUHX010000007.1"/>
</dbReference>
<keyword evidence="9" id="KW-1185">Reference proteome</keyword>
<evidence type="ECO:0000313" key="8">
    <source>
        <dbReference type="EMBL" id="MFD2110904.1"/>
    </source>
</evidence>
<dbReference type="EMBL" id="JBHUHX010000007">
    <property type="protein sequence ID" value="MFD2110904.1"/>
    <property type="molecule type" value="Genomic_DNA"/>
</dbReference>
<comment type="similarity">
    <text evidence="7">Belongs to the transglycosylase MltG family.</text>
</comment>
<dbReference type="NCBIfam" id="TIGR00247">
    <property type="entry name" value="endolytic transglycosylase MltG"/>
    <property type="match status" value="1"/>
</dbReference>
<keyword evidence="1 7" id="KW-1003">Cell membrane</keyword>
<keyword evidence="6 7" id="KW-0961">Cell wall biogenesis/degradation</keyword>
<organism evidence="8 9">
    <name type="scientific">Thiorhodococcus fuscus</name>
    <dbReference type="NCBI Taxonomy" id="527200"/>
    <lineage>
        <taxon>Bacteria</taxon>
        <taxon>Pseudomonadati</taxon>
        <taxon>Pseudomonadota</taxon>
        <taxon>Gammaproteobacteria</taxon>
        <taxon>Chromatiales</taxon>
        <taxon>Chromatiaceae</taxon>
        <taxon>Thiorhodococcus</taxon>
    </lineage>
</organism>
<keyword evidence="5 7" id="KW-0456">Lyase</keyword>
<evidence type="ECO:0000313" key="9">
    <source>
        <dbReference type="Proteomes" id="UP001597337"/>
    </source>
</evidence>
<sequence length="335" mass="37266">MIWRISFGVLLLATLSLVGGLALEYQHFLKTPLSVSGPRAVVEIPRGTSLNALAHDLVRRGILARPYYFVALAYQKGQQSAIKAGEYAVTPDMTPVAFLDHIVSGKVIQYDLTFVEGRTFRQALAVLDAQDALDGEPLSQLSDDALMERLGRPGTHPEGLFFPDTYRFPRHMARLDLLRQSMRRMDRILEEAWQAREPNLPFSTPYEALIMASIIEKETAVAAERPQIGGVFVRRLRLGMRLQTDPTVIYGLGERFDGNLRRADLRADNPYNTYVIDGLPPTPIALPGRGAILAAVQPAAGDSLYFVAKGDGTHVFSRTLEEHNRAVRRYILGKP</sequence>
<dbReference type="InterPro" id="IPR003770">
    <property type="entry name" value="MLTG-like"/>
</dbReference>
<evidence type="ECO:0000256" key="6">
    <source>
        <dbReference type="ARBA" id="ARBA00023316"/>
    </source>
</evidence>
<dbReference type="EC" id="4.2.2.29" evidence="7"/>